<comment type="caution">
    <text evidence="1">The sequence shown here is derived from an EMBL/GenBank/DDBJ whole genome shotgun (WGS) entry which is preliminary data.</text>
</comment>
<dbReference type="Proteomes" id="UP000295313">
    <property type="component" value="Unassembled WGS sequence"/>
</dbReference>
<dbReference type="OrthoDB" id="1329765at2"/>
<gene>
    <name evidence="1" type="ORF">B0I22_2484</name>
</gene>
<proteinExistence type="predicted"/>
<organism evidence="1 2">
    <name type="scientific">Epilithonimonas xixisoli</name>
    <dbReference type="NCBI Taxonomy" id="1476462"/>
    <lineage>
        <taxon>Bacteria</taxon>
        <taxon>Pseudomonadati</taxon>
        <taxon>Bacteroidota</taxon>
        <taxon>Flavobacteriia</taxon>
        <taxon>Flavobacteriales</taxon>
        <taxon>Weeksellaceae</taxon>
        <taxon>Chryseobacterium group</taxon>
        <taxon>Epilithonimonas</taxon>
    </lineage>
</organism>
<name>A0A4V3H2Q6_9FLAO</name>
<keyword evidence="2" id="KW-1185">Reference proteome</keyword>
<sequence>MKKLLVLFLVLNCAFIYSQSDSLRKKWIEELNEKFEKNCKKDSEKASIDSKIKTLYYINVPAPDGEEFLQEKEFAKILSEENITFGGLWMGSDISGYYTDSLCYKSSMTRYAEAKFGKEFFKNKKLQALEIFIKENPNRIFHNYEDLDRDFVIKQQDILNKEFWVNFSLPKDYVIRKAEDYYSYAIVDFVIDKNGEMTDLRIDIKLQNPKNEQFKPLIENQIIKTVRKIKWLPNNYKGFIVKSEFSPTLGLP</sequence>
<protein>
    <submittedName>
        <fullName evidence="1">Uncharacterized protein</fullName>
    </submittedName>
</protein>
<evidence type="ECO:0000313" key="1">
    <source>
        <dbReference type="EMBL" id="TDX84846.1"/>
    </source>
</evidence>
<reference evidence="1 2" key="1">
    <citation type="submission" date="2019-03" db="EMBL/GenBank/DDBJ databases">
        <title>Genomic Encyclopedia of Type Strains, Phase III (KMG-III): the genomes of soil and plant-associated and newly described type strains.</title>
        <authorList>
            <person name="Whitman W."/>
        </authorList>
    </citation>
    <scope>NUCLEOTIDE SEQUENCE [LARGE SCALE GENOMIC DNA]</scope>
    <source>
        <strain evidence="1 2">CGMCC 1.12802</strain>
    </source>
</reference>
<dbReference type="AlphaFoldDB" id="A0A4V3H2Q6"/>
<dbReference type="RefSeq" id="WP_133945000.1">
    <property type="nucleotide sequence ID" value="NZ_SOEO01000002.1"/>
</dbReference>
<accession>A0A4V3H2Q6</accession>
<evidence type="ECO:0000313" key="2">
    <source>
        <dbReference type="Proteomes" id="UP000295313"/>
    </source>
</evidence>
<dbReference type="EMBL" id="SOEO01000002">
    <property type="protein sequence ID" value="TDX84846.1"/>
    <property type="molecule type" value="Genomic_DNA"/>
</dbReference>